<accession>A0A7U2I1T4</accession>
<organism evidence="3 4">
    <name type="scientific">Phaeosphaeria nodorum (strain SN15 / ATCC MYA-4574 / FGSC 10173)</name>
    <name type="common">Glume blotch fungus</name>
    <name type="synonym">Parastagonospora nodorum</name>
    <dbReference type="NCBI Taxonomy" id="321614"/>
    <lineage>
        <taxon>Eukaryota</taxon>
        <taxon>Fungi</taxon>
        <taxon>Dikarya</taxon>
        <taxon>Ascomycota</taxon>
        <taxon>Pezizomycotina</taxon>
        <taxon>Dothideomycetes</taxon>
        <taxon>Pleosporomycetidae</taxon>
        <taxon>Pleosporales</taxon>
        <taxon>Pleosporineae</taxon>
        <taxon>Phaeosphaeriaceae</taxon>
        <taxon>Parastagonospora</taxon>
    </lineage>
</organism>
<dbReference type="OrthoDB" id="1046782at2759"/>
<evidence type="ECO:0000313" key="4">
    <source>
        <dbReference type="Proteomes" id="UP000663193"/>
    </source>
</evidence>
<dbReference type="Proteomes" id="UP000663193">
    <property type="component" value="Chromosome 8"/>
</dbReference>
<feature type="region of interest" description="Disordered" evidence="1">
    <location>
        <begin position="716"/>
        <end position="745"/>
    </location>
</feature>
<dbReference type="AlphaFoldDB" id="A0A7U2I1T4"/>
<keyword evidence="2" id="KW-1133">Transmembrane helix</keyword>
<name>A0A7U2I1T4_PHANO</name>
<gene>
    <name evidence="3" type="ORF">JI435_047400</name>
</gene>
<evidence type="ECO:0000256" key="1">
    <source>
        <dbReference type="SAM" id="MobiDB-lite"/>
    </source>
</evidence>
<sequence>MAEAFGAIGIATSILTKASEAMGAIDLARFFTQASEAATETQELLSQYKLMKQPFSDECRDAELRVQIFRLSLDKAAAVFMVLDHAHGSSRFNDLIEYILKDATMLLDGIYEILGRPRSLGSFGVSMSDISHVSEITCRLERLAYQLQDLVVQLSFESAPLDRLSERKHHSPFTVDVSSRLEQPAAEVSVPHEENRAPGSSALLDCEGADCYPEHASKKQKRYLAKMSFRSQPDCQRHIGINGDDTGSATVSAIEPFDYELMNNSPGTDVTFPLSDTSTRSYELKLILCMTGVGEHNTLPFDQTTFVRIVDAIRVPLEFCESILLGTPKFVHYAAKDDTQHAGFVLRTPSSKTQNWTLALSWDTGYRSIQGFIHGLLPNDLDSLSLHIGDRQEECAHPLNIPAILCEMLVESDSNGVRLHASDLYKVELQTNYSNYIFSEPVSGSTRQHKSSQQNFAQMTQNLNRITSRLAFHEMRIHATIVFVDEMKDCLEHRTRHPVDTINRRLKERLAHLKIQQSGLLSNIACNQKIAQSQLQIVYSLIAQRDSKESLNMAKTQTKIATAQTEIAQIQTGLAKTTKEDSFAMRTIAIMTIAFLPGTFISALFSMDMFNWQAPQGASVVSSRFWIYWAITVPLTLLVFSIWTVWIRSNDRKGDQSTATAEVNPSEKPWYRRWVHKTSDADDTEKQIESENGLQQAVIDADTVEQIISDGAVQQDLQEQDAPATSAAPPVQITRNDTLLQDPVR</sequence>
<dbReference type="VEuPathDB" id="FungiDB:JI435_047400"/>
<dbReference type="KEGG" id="pno:SNOG_04740"/>
<evidence type="ECO:0000313" key="3">
    <source>
        <dbReference type="EMBL" id="QRC98698.1"/>
    </source>
</evidence>
<feature type="transmembrane region" description="Helical" evidence="2">
    <location>
        <begin position="583"/>
        <end position="605"/>
    </location>
</feature>
<feature type="transmembrane region" description="Helical" evidence="2">
    <location>
        <begin position="625"/>
        <end position="647"/>
    </location>
</feature>
<proteinExistence type="predicted"/>
<protein>
    <submittedName>
        <fullName evidence="3">Uncharacterized protein</fullName>
    </submittedName>
</protein>
<keyword evidence="4" id="KW-1185">Reference proteome</keyword>
<dbReference type="EMBL" id="CP069030">
    <property type="protein sequence ID" value="QRC98698.1"/>
    <property type="molecule type" value="Genomic_DNA"/>
</dbReference>
<dbReference type="RefSeq" id="XP_001795152.1">
    <property type="nucleotide sequence ID" value="XM_001795100.1"/>
</dbReference>
<dbReference type="Gene3D" id="1.20.58.340">
    <property type="entry name" value="Magnesium transport protein CorA, transmembrane region"/>
    <property type="match status" value="1"/>
</dbReference>
<reference evidence="4" key="1">
    <citation type="journal article" date="2021" name="BMC Genomics">
        <title>Chromosome-level genome assembly and manually-curated proteome of model necrotroph Parastagonospora nodorum Sn15 reveals a genome-wide trove of candidate effector homologs, and redundancy of virulence-related functions within an accessory chromosome.</title>
        <authorList>
            <person name="Bertazzoni S."/>
            <person name="Jones D.A.B."/>
            <person name="Phan H.T."/>
            <person name="Tan K.-C."/>
            <person name="Hane J.K."/>
        </authorList>
    </citation>
    <scope>NUCLEOTIDE SEQUENCE [LARGE SCALE GENOMIC DNA]</scope>
    <source>
        <strain evidence="4">SN15 / ATCC MYA-4574 / FGSC 10173)</strain>
    </source>
</reference>
<evidence type="ECO:0000256" key="2">
    <source>
        <dbReference type="SAM" id="Phobius"/>
    </source>
</evidence>
<keyword evidence="2" id="KW-0472">Membrane</keyword>
<keyword evidence="2" id="KW-0812">Transmembrane</keyword>